<accession>W6YPK2</accession>
<dbReference type="RefSeq" id="XP_007694022.1">
    <property type="nucleotide sequence ID" value="XM_007695832.1"/>
</dbReference>
<dbReference type="InterPro" id="IPR027434">
    <property type="entry name" value="Homing_endonucl"/>
</dbReference>
<evidence type="ECO:0000259" key="1">
    <source>
        <dbReference type="Pfam" id="PF03161"/>
    </source>
</evidence>
<gene>
    <name evidence="2" type="ORF">COCMIDRAFT_111531</name>
</gene>
<dbReference type="SUPFAM" id="SSF55608">
    <property type="entry name" value="Homing endonucleases"/>
    <property type="match status" value="1"/>
</dbReference>
<name>W6YPK2_COCMI</name>
<dbReference type="Proteomes" id="UP000054032">
    <property type="component" value="Unassembled WGS sequence"/>
</dbReference>
<dbReference type="GeneID" id="19119788"/>
<evidence type="ECO:0000313" key="2">
    <source>
        <dbReference type="EMBL" id="EUC39458.1"/>
    </source>
</evidence>
<dbReference type="HOGENOM" id="CLU_3129632_0_0_1"/>
<feature type="non-terminal residue" evidence="2">
    <location>
        <position position="1"/>
    </location>
</feature>
<protein>
    <recommendedName>
        <fullName evidence="1">Homing endonuclease LAGLIDADG domain-containing protein</fullName>
    </recommendedName>
</protein>
<organism evidence="2 3">
    <name type="scientific">Bipolaris oryzae ATCC 44560</name>
    <dbReference type="NCBI Taxonomy" id="930090"/>
    <lineage>
        <taxon>Eukaryota</taxon>
        <taxon>Fungi</taxon>
        <taxon>Dikarya</taxon>
        <taxon>Ascomycota</taxon>
        <taxon>Pezizomycotina</taxon>
        <taxon>Dothideomycetes</taxon>
        <taxon>Pleosporomycetidae</taxon>
        <taxon>Pleosporales</taxon>
        <taxon>Pleosporineae</taxon>
        <taxon>Pleosporaceae</taxon>
        <taxon>Bipolaris</taxon>
    </lineage>
</organism>
<dbReference type="InterPro" id="IPR004860">
    <property type="entry name" value="LAGLIDADG_dom"/>
</dbReference>
<dbReference type="OrthoDB" id="3247136at2759"/>
<feature type="domain" description="Homing endonuclease LAGLIDADG" evidence="1">
    <location>
        <begin position="1"/>
        <end position="46"/>
    </location>
</feature>
<evidence type="ECO:0000313" key="3">
    <source>
        <dbReference type="Proteomes" id="UP000054032"/>
    </source>
</evidence>
<dbReference type="Pfam" id="PF03161">
    <property type="entry name" value="LAGLIDADG_2"/>
    <property type="match status" value="1"/>
</dbReference>
<dbReference type="KEGG" id="bor:COCMIDRAFT_111531"/>
<dbReference type="AlphaFoldDB" id="W6YPK2"/>
<sequence length="50" mass="5677">IMQDGSRQAKQGINIATNSFTFKECTFLCDILKDKYNLKCTVVKTGYPDQ</sequence>
<reference evidence="2 3" key="1">
    <citation type="journal article" date="2013" name="PLoS Genet.">
        <title>Comparative genome structure, secondary metabolite, and effector coding capacity across Cochliobolus pathogens.</title>
        <authorList>
            <person name="Condon B.J."/>
            <person name="Leng Y."/>
            <person name="Wu D."/>
            <person name="Bushley K.E."/>
            <person name="Ohm R.A."/>
            <person name="Otillar R."/>
            <person name="Martin J."/>
            <person name="Schackwitz W."/>
            <person name="Grimwood J."/>
            <person name="MohdZainudin N."/>
            <person name="Xue C."/>
            <person name="Wang R."/>
            <person name="Manning V.A."/>
            <person name="Dhillon B."/>
            <person name="Tu Z.J."/>
            <person name="Steffenson B.J."/>
            <person name="Salamov A."/>
            <person name="Sun H."/>
            <person name="Lowry S."/>
            <person name="LaButti K."/>
            <person name="Han J."/>
            <person name="Copeland A."/>
            <person name="Lindquist E."/>
            <person name="Barry K."/>
            <person name="Schmutz J."/>
            <person name="Baker S.E."/>
            <person name="Ciuffetti L.M."/>
            <person name="Grigoriev I.V."/>
            <person name="Zhong S."/>
            <person name="Turgeon B.G."/>
        </authorList>
    </citation>
    <scope>NUCLEOTIDE SEQUENCE [LARGE SCALE GENOMIC DNA]</scope>
    <source>
        <strain evidence="2 3">ATCC 44560</strain>
    </source>
</reference>
<dbReference type="Gene3D" id="3.10.28.10">
    <property type="entry name" value="Homing endonucleases"/>
    <property type="match status" value="1"/>
</dbReference>
<dbReference type="GO" id="GO:0004519">
    <property type="term" value="F:endonuclease activity"/>
    <property type="evidence" value="ECO:0007669"/>
    <property type="project" value="InterPro"/>
</dbReference>
<dbReference type="EMBL" id="KI964434">
    <property type="protein sequence ID" value="EUC39458.1"/>
    <property type="molecule type" value="Genomic_DNA"/>
</dbReference>
<proteinExistence type="predicted"/>
<keyword evidence="3" id="KW-1185">Reference proteome</keyword>